<sequence length="85" mass="10320">MNIVFAPQAWDDYTYWQTQDRATLKRVTRLIDDICREPYEGIGKPERLRYGVEAWSRRISDEHRIVYRVEGSNVLVLQARYHYER</sequence>
<keyword evidence="2" id="KW-1277">Toxin-antitoxin system</keyword>
<dbReference type="PANTHER" id="PTHR38039">
    <property type="entry name" value="TOXIN YOEB"/>
    <property type="match status" value="1"/>
</dbReference>
<dbReference type="InterPro" id="IPR035093">
    <property type="entry name" value="RelE/ParE_toxin_dom_sf"/>
</dbReference>
<evidence type="ECO:0000256" key="3">
    <source>
        <dbReference type="ARBA" id="ARBA00022722"/>
    </source>
</evidence>
<evidence type="ECO:0000256" key="7">
    <source>
        <dbReference type="ARBA" id="ARBA00050056"/>
    </source>
</evidence>
<evidence type="ECO:0000256" key="4">
    <source>
        <dbReference type="ARBA" id="ARBA00022759"/>
    </source>
</evidence>
<evidence type="ECO:0000256" key="5">
    <source>
        <dbReference type="ARBA" id="ARBA00022801"/>
    </source>
</evidence>
<organism evidence="8 9">
    <name type="scientific">Paraoerskovia sediminicola</name>
    <dbReference type="NCBI Taxonomy" id="1138587"/>
    <lineage>
        <taxon>Bacteria</taxon>
        <taxon>Bacillati</taxon>
        <taxon>Actinomycetota</taxon>
        <taxon>Actinomycetes</taxon>
        <taxon>Micrococcales</taxon>
        <taxon>Cellulomonadaceae</taxon>
        <taxon>Paraoerskovia</taxon>
    </lineage>
</organism>
<dbReference type="EMBL" id="AP027729">
    <property type="protein sequence ID" value="BDZ43007.1"/>
    <property type="molecule type" value="Genomic_DNA"/>
</dbReference>
<protein>
    <recommendedName>
        <fullName evidence="7">Endoribonuclease YoeB</fullName>
    </recommendedName>
    <alternativeName>
        <fullName evidence="6">Putative mRNA interferase YoeB</fullName>
    </alternativeName>
</protein>
<evidence type="ECO:0000313" key="9">
    <source>
        <dbReference type="Proteomes" id="UP001321475"/>
    </source>
</evidence>
<keyword evidence="3" id="KW-0540">Nuclease</keyword>
<keyword evidence="9" id="KW-1185">Reference proteome</keyword>
<evidence type="ECO:0000313" key="8">
    <source>
        <dbReference type="EMBL" id="BDZ43007.1"/>
    </source>
</evidence>
<dbReference type="InterPro" id="IPR009614">
    <property type="entry name" value="YoeB_toxin"/>
</dbReference>
<dbReference type="NCBIfam" id="TIGR02116">
    <property type="entry name" value="toxin_Txe_YoeB"/>
    <property type="match status" value="1"/>
</dbReference>
<name>A0ABN6XH22_9CELL</name>
<dbReference type="PANTHER" id="PTHR38039:SF1">
    <property type="entry name" value="TOXIN YOEB"/>
    <property type="match status" value="1"/>
</dbReference>
<evidence type="ECO:0000256" key="2">
    <source>
        <dbReference type="ARBA" id="ARBA00022649"/>
    </source>
</evidence>
<evidence type="ECO:0000256" key="1">
    <source>
        <dbReference type="ARBA" id="ARBA00008172"/>
    </source>
</evidence>
<evidence type="ECO:0000256" key="6">
    <source>
        <dbReference type="ARBA" id="ARBA00030388"/>
    </source>
</evidence>
<keyword evidence="5" id="KW-0378">Hydrolase</keyword>
<dbReference type="RefSeq" id="WP_286217355.1">
    <property type="nucleotide sequence ID" value="NZ_AP027729.1"/>
</dbReference>
<dbReference type="SUPFAM" id="SSF143011">
    <property type="entry name" value="RelE-like"/>
    <property type="match status" value="1"/>
</dbReference>
<accession>A0ABN6XH22</accession>
<dbReference type="Pfam" id="PF06769">
    <property type="entry name" value="YoeB_toxin"/>
    <property type="match status" value="1"/>
</dbReference>
<keyword evidence="4" id="KW-0255">Endonuclease</keyword>
<proteinExistence type="inferred from homology"/>
<comment type="similarity">
    <text evidence="1">Belongs to the YoeB family.</text>
</comment>
<reference evidence="9" key="1">
    <citation type="journal article" date="2019" name="Int. J. Syst. Evol. Microbiol.">
        <title>The Global Catalogue of Microorganisms (GCM) 10K type strain sequencing project: providing services to taxonomists for standard genome sequencing and annotation.</title>
        <authorList>
            <consortium name="The Broad Institute Genomics Platform"/>
            <consortium name="The Broad Institute Genome Sequencing Center for Infectious Disease"/>
            <person name="Wu L."/>
            <person name="Ma J."/>
        </authorList>
    </citation>
    <scope>NUCLEOTIDE SEQUENCE [LARGE SCALE GENOMIC DNA]</scope>
    <source>
        <strain evidence="9">NBRC 108565</strain>
    </source>
</reference>
<gene>
    <name evidence="8" type="ORF">GCM10025865_23060</name>
</gene>
<dbReference type="Gene3D" id="3.30.2310.20">
    <property type="entry name" value="RelE-like"/>
    <property type="match status" value="1"/>
</dbReference>
<dbReference type="Proteomes" id="UP001321475">
    <property type="component" value="Chromosome"/>
</dbReference>